<proteinExistence type="predicted"/>
<dbReference type="Proteomes" id="UP000242869">
    <property type="component" value="Unassembled WGS sequence"/>
</dbReference>
<organism evidence="2 3">
    <name type="scientific">Formivibrio citricus</name>
    <dbReference type="NCBI Taxonomy" id="83765"/>
    <lineage>
        <taxon>Bacteria</taxon>
        <taxon>Pseudomonadati</taxon>
        <taxon>Pseudomonadota</taxon>
        <taxon>Betaproteobacteria</taxon>
        <taxon>Neisseriales</taxon>
        <taxon>Chitinibacteraceae</taxon>
        <taxon>Formivibrio</taxon>
    </lineage>
</organism>
<name>A0A1I5AUB4_9NEIS</name>
<dbReference type="EMBL" id="FOVE01000014">
    <property type="protein sequence ID" value="SFN66033.1"/>
    <property type="molecule type" value="Genomic_DNA"/>
</dbReference>
<feature type="signal peptide" evidence="1">
    <location>
        <begin position="1"/>
        <end position="22"/>
    </location>
</feature>
<protein>
    <recommendedName>
        <fullName evidence="4">DUF4142 domain-containing protein</fullName>
    </recommendedName>
</protein>
<evidence type="ECO:0000313" key="3">
    <source>
        <dbReference type="Proteomes" id="UP000242869"/>
    </source>
</evidence>
<sequence length="155" mass="17241">MNMSLFRFALLAGLLTSAAAKGNVLDQPVTLKTESDLIQAVSVTLQHAIATSEQYRGTEPRLQRFARREIATRRKPIDQLNKLGGIQPKTVKTLAIPPKDNVSYQRAMLRNHARLIELLGYGRGLPLSANTKRLMDTLSREATAEFAMLSKLEKP</sequence>
<evidence type="ECO:0000256" key="1">
    <source>
        <dbReference type="SAM" id="SignalP"/>
    </source>
</evidence>
<keyword evidence="3" id="KW-1185">Reference proteome</keyword>
<feature type="chain" id="PRO_5017290692" description="DUF4142 domain-containing protein" evidence="1">
    <location>
        <begin position="23"/>
        <end position="155"/>
    </location>
</feature>
<evidence type="ECO:0000313" key="2">
    <source>
        <dbReference type="EMBL" id="SFN66033.1"/>
    </source>
</evidence>
<dbReference type="AlphaFoldDB" id="A0A1I5AUB4"/>
<dbReference type="RefSeq" id="WP_143086025.1">
    <property type="nucleotide sequence ID" value="NZ_FOVE01000014.1"/>
</dbReference>
<reference evidence="3" key="1">
    <citation type="submission" date="2016-10" db="EMBL/GenBank/DDBJ databases">
        <authorList>
            <person name="Varghese N."/>
            <person name="Submissions S."/>
        </authorList>
    </citation>
    <scope>NUCLEOTIDE SEQUENCE [LARGE SCALE GENOMIC DNA]</scope>
    <source>
        <strain evidence="3">DSM 6150</strain>
    </source>
</reference>
<dbReference type="STRING" id="83765.SAMN05660284_01995"/>
<evidence type="ECO:0008006" key="4">
    <source>
        <dbReference type="Google" id="ProtNLM"/>
    </source>
</evidence>
<keyword evidence="1" id="KW-0732">Signal</keyword>
<accession>A0A1I5AUB4</accession>
<gene>
    <name evidence="2" type="ORF">SAMN05660284_01995</name>
</gene>